<comment type="subcellular location">
    <subcellularLocation>
        <location evidence="1">Membrane</location>
    </subcellularLocation>
</comment>
<dbReference type="Pfam" id="PF01130">
    <property type="entry name" value="CD36"/>
    <property type="match status" value="2"/>
</dbReference>
<organism evidence="9 10">
    <name type="scientific">Rotaria sordida</name>
    <dbReference type="NCBI Taxonomy" id="392033"/>
    <lineage>
        <taxon>Eukaryota</taxon>
        <taxon>Metazoa</taxon>
        <taxon>Spiralia</taxon>
        <taxon>Gnathifera</taxon>
        <taxon>Rotifera</taxon>
        <taxon>Eurotatoria</taxon>
        <taxon>Bdelloidea</taxon>
        <taxon>Philodinida</taxon>
        <taxon>Philodinidae</taxon>
        <taxon>Rotaria</taxon>
    </lineage>
</organism>
<proteinExistence type="inferred from homology"/>
<evidence type="ECO:0000256" key="2">
    <source>
        <dbReference type="ARBA" id="ARBA00010532"/>
    </source>
</evidence>
<evidence type="ECO:0000256" key="7">
    <source>
        <dbReference type="SAM" id="Phobius"/>
    </source>
</evidence>
<evidence type="ECO:0000313" key="9">
    <source>
        <dbReference type="EMBL" id="CAF3744066.1"/>
    </source>
</evidence>
<gene>
    <name evidence="9" type="ORF">FNK824_LOCUS11859</name>
    <name evidence="8" type="ORF">OTI717_LOCUS12152</name>
</gene>
<reference evidence="9" key="1">
    <citation type="submission" date="2021-02" db="EMBL/GenBank/DDBJ databases">
        <authorList>
            <person name="Nowell W R."/>
        </authorList>
    </citation>
    <scope>NUCLEOTIDE SEQUENCE</scope>
</reference>
<feature type="transmembrane region" description="Helical" evidence="7">
    <location>
        <begin position="21"/>
        <end position="42"/>
    </location>
</feature>
<dbReference type="EMBL" id="CAJOAX010001203">
    <property type="protein sequence ID" value="CAF3695191.1"/>
    <property type="molecule type" value="Genomic_DNA"/>
</dbReference>
<keyword evidence="6" id="KW-0325">Glycoprotein</keyword>
<keyword evidence="4 7" id="KW-1133">Transmembrane helix</keyword>
<evidence type="ECO:0000256" key="4">
    <source>
        <dbReference type="ARBA" id="ARBA00022989"/>
    </source>
</evidence>
<evidence type="ECO:0000256" key="1">
    <source>
        <dbReference type="ARBA" id="ARBA00004370"/>
    </source>
</evidence>
<evidence type="ECO:0000313" key="10">
    <source>
        <dbReference type="Proteomes" id="UP000663874"/>
    </source>
</evidence>
<dbReference type="InterPro" id="IPR002159">
    <property type="entry name" value="CD36_fam"/>
</dbReference>
<keyword evidence="3 7" id="KW-0812">Transmembrane</keyword>
<dbReference type="PANTHER" id="PTHR11923">
    <property type="entry name" value="SCAVENGER RECEPTOR CLASS B TYPE-1 SR-B1"/>
    <property type="match status" value="1"/>
</dbReference>
<dbReference type="EMBL" id="CAJOBE010001441">
    <property type="protein sequence ID" value="CAF3744066.1"/>
    <property type="molecule type" value="Genomic_DNA"/>
</dbReference>
<evidence type="ECO:0000313" key="8">
    <source>
        <dbReference type="EMBL" id="CAF3695191.1"/>
    </source>
</evidence>
<dbReference type="PRINTS" id="PR01609">
    <property type="entry name" value="CD36FAMILY"/>
</dbReference>
<dbReference type="Proteomes" id="UP000663874">
    <property type="component" value="Unassembled WGS sequence"/>
</dbReference>
<protein>
    <submittedName>
        <fullName evidence="9">Uncharacterized protein</fullName>
    </submittedName>
</protein>
<dbReference type="Proteomes" id="UP000663823">
    <property type="component" value="Unassembled WGS sequence"/>
</dbReference>
<comment type="similarity">
    <text evidence="2">Belongs to the CD36 family.</text>
</comment>
<dbReference type="PANTHER" id="PTHR11923:SF51">
    <property type="entry name" value="LYSOSOME MEMBRANE PROTEIN 2"/>
    <property type="match status" value="1"/>
</dbReference>
<dbReference type="GO" id="GO:0016020">
    <property type="term" value="C:membrane"/>
    <property type="evidence" value="ECO:0007669"/>
    <property type="project" value="UniProtKB-SubCell"/>
</dbReference>
<feature type="transmembrane region" description="Helical" evidence="7">
    <location>
        <begin position="440"/>
        <end position="460"/>
    </location>
</feature>
<keyword evidence="5 7" id="KW-0472">Membrane</keyword>
<evidence type="ECO:0000256" key="5">
    <source>
        <dbReference type="ARBA" id="ARBA00023136"/>
    </source>
</evidence>
<name>A0A818XYY4_9BILA</name>
<evidence type="ECO:0000256" key="6">
    <source>
        <dbReference type="ARBA" id="ARBA00023180"/>
    </source>
</evidence>
<accession>A0A818XYY4</accession>
<comment type="caution">
    <text evidence="9">The sequence shown here is derived from an EMBL/GenBank/DDBJ whole genome shotgun (WGS) entry which is preliminary data.</text>
</comment>
<evidence type="ECO:0000256" key="3">
    <source>
        <dbReference type="ARBA" id="ARBA00022692"/>
    </source>
</evidence>
<sequence>MDANDKKSSNKQQNKKTIIRIIIEVIIAIIILIITIILYIYWEKLIINSVLKEIALKPDSTGYKTWLNPPTTITRAYRLFNVTNPMEIVTNPATTTINSDDYKSINYSVHRLFTRHPTQFDPLSVNDKGVFIDFVRTMFRAQFPIRAVPIFYHLSGMETFYYRNAVEQLEGFTSDLFNIVRQKMTESNTAKSGFIYRYNGSRPYSYRIKSGLMEKGQILAFTNENIPFAFSTENLYGTVIYDGLTFVPMLFKKSSFNIFQPDFCHPINVRYNKILSMFGGIHVHEYVVKLVDFNQCTNLSDINTCPEVDKLDVSKCISTLLPEKTIFLSKAHFYESSDETKKQLNIKGFTPTRDQHEALLYFEPYFGTPLRAHHRFQLNIEVIIDPMEEFKLESDLQPTGREGVKRLVPILWIDQEVNVNDATINKLRMVHLALRHGQTLIIILAIVLIIVIIVIIEIVARRMAKNETNEHADSLESDAFLKK</sequence>
<dbReference type="GO" id="GO:0005737">
    <property type="term" value="C:cytoplasm"/>
    <property type="evidence" value="ECO:0007669"/>
    <property type="project" value="TreeGrafter"/>
</dbReference>
<dbReference type="GO" id="GO:0005044">
    <property type="term" value="F:scavenger receptor activity"/>
    <property type="evidence" value="ECO:0007669"/>
    <property type="project" value="TreeGrafter"/>
</dbReference>
<dbReference type="AlphaFoldDB" id="A0A818XYY4"/>